<gene>
    <name evidence="13" type="ORF">PXH66_08960</name>
</gene>
<evidence type="ECO:0000256" key="6">
    <source>
        <dbReference type="ARBA" id="ARBA00022729"/>
    </source>
</evidence>
<dbReference type="PANTHER" id="PTHR32552">
    <property type="entry name" value="FERRICHROME IRON RECEPTOR-RELATED"/>
    <property type="match status" value="1"/>
</dbReference>
<keyword evidence="5" id="KW-0812">Transmembrane</keyword>
<accession>A0AAF0CS12</accession>
<proteinExistence type="predicted"/>
<name>A0AAF0CS12_9BACT</name>
<evidence type="ECO:0000256" key="8">
    <source>
        <dbReference type="ARBA" id="ARBA00023065"/>
    </source>
</evidence>
<dbReference type="AlphaFoldDB" id="A0AAF0CS12"/>
<keyword evidence="8" id="KW-0406">Ion transport</keyword>
<keyword evidence="6" id="KW-0732">Signal</keyword>
<evidence type="ECO:0000256" key="5">
    <source>
        <dbReference type="ARBA" id="ARBA00022692"/>
    </source>
</evidence>
<evidence type="ECO:0000256" key="2">
    <source>
        <dbReference type="ARBA" id="ARBA00022448"/>
    </source>
</evidence>
<dbReference type="Proteomes" id="UP001218638">
    <property type="component" value="Chromosome"/>
</dbReference>
<dbReference type="GO" id="GO:0009279">
    <property type="term" value="C:cell outer membrane"/>
    <property type="evidence" value="ECO:0007669"/>
    <property type="project" value="UniProtKB-SubCell"/>
</dbReference>
<evidence type="ECO:0000313" key="13">
    <source>
        <dbReference type="EMBL" id="WED66978.1"/>
    </source>
</evidence>
<reference evidence="13" key="1">
    <citation type="submission" date="2023-03" db="EMBL/GenBank/DDBJ databases">
        <title>Lomoglobus Profundus gen. nov., sp. nov., a novel member of the phylum Verrucomicrobia, isolated from deep-marine sediment of South China Sea.</title>
        <authorList>
            <person name="Ahmad T."/>
            <person name="Ishaq S.E."/>
            <person name="Wang F."/>
        </authorList>
    </citation>
    <scope>NUCLEOTIDE SEQUENCE</scope>
    <source>
        <strain evidence="13">LMO-M01</strain>
    </source>
</reference>
<dbReference type="PANTHER" id="PTHR32552:SF68">
    <property type="entry name" value="FERRICHROME OUTER MEMBRANE TRANSPORTER_PHAGE RECEPTOR"/>
    <property type="match status" value="1"/>
</dbReference>
<keyword evidence="7" id="KW-0408">Iron</keyword>
<dbReference type="RefSeq" id="WP_330932327.1">
    <property type="nucleotide sequence ID" value="NZ_CP119075.1"/>
</dbReference>
<evidence type="ECO:0000256" key="7">
    <source>
        <dbReference type="ARBA" id="ARBA00023004"/>
    </source>
</evidence>
<dbReference type="Pfam" id="PF07715">
    <property type="entry name" value="Plug"/>
    <property type="match status" value="1"/>
</dbReference>
<dbReference type="SUPFAM" id="SSF56935">
    <property type="entry name" value="Porins"/>
    <property type="match status" value="1"/>
</dbReference>
<dbReference type="Gene3D" id="2.40.170.20">
    <property type="entry name" value="TonB-dependent receptor, beta-barrel domain"/>
    <property type="match status" value="1"/>
</dbReference>
<organism evidence="13 14">
    <name type="scientific">Synoicihabitans lomoniglobus</name>
    <dbReference type="NCBI Taxonomy" id="2909285"/>
    <lineage>
        <taxon>Bacteria</taxon>
        <taxon>Pseudomonadati</taxon>
        <taxon>Verrucomicrobiota</taxon>
        <taxon>Opitutia</taxon>
        <taxon>Opitutales</taxon>
        <taxon>Opitutaceae</taxon>
        <taxon>Synoicihabitans</taxon>
    </lineage>
</organism>
<evidence type="ECO:0000256" key="10">
    <source>
        <dbReference type="ARBA" id="ARBA00023237"/>
    </source>
</evidence>
<sequence length="1112" mass="121324">MASQEDIDDENVVVLSPFEVTGDSDVGYQSTSTLAGTRLRTEMRDIGSSISIVNEEFLRDTGSNNLEDVLIFTPNTEIGGLGGNHSGSQGANPIPEQQRDDPSGGLTRVRGLASADLTRDYFITNIPFDTFNTDRIEVQRGANSALYGLGSPGGIVNASTIKADFLGNRGRVRFETDQYGTARYSLRHNQMIGDHLAVRVAALSEDKGYEQKQAFLKDNRLFVAATVKLPFGLTARGSAEIGDRHSSNPDYVPPNDGITPWINLGKPIAGDPAEGAAIFRGTGDFFPGIANSNVIHLSSGGGASVGLYRFYQDPSNPDPTFGGHNYLVSTIDKDLPPSDQRGSYFPITSGNWGQWMRIKAWDETNIIRRTGGYRSDGTRVPEGSAAFWSNGFVSSQITDRSIFDYRENLFSGGTAQQRADWENYTASIEGNYLDNRVGFEFSYNEQTFESMGNNSLQGVQQRTIYIDPNAYMLASKDGSAQGELIPNPTFGRPIMGGGSGGNRIYNDRDATRLQGYAELRFDDFMDDDSWVTKALGKFTLTGLLDSSTHYNQTLYSARADPVDTYDLDTNLPGHHSATQRSGQEFALPVGNDMNFLNINSISDLAGANIGGVPFGRQRTNMSNTPIAANFTGWNPTTGKFVNFDTVVNTIFQPNSWPAASHANKDINTVDSEVFIGQHSIWDNTVVLTGTWRSDKAAGTGIGVANARTDIKDTLDPDYLAGPQGPHAITADDETTSYSIMVHTPPFLRDRMPFELSVYKSAADNFRPTGGNVTIFNDTVGATAGVTEEYGFIVEALDGKLSARFNWFESAVVNNRYEDGAINASEGILLGLAHELNNPANVAQGFTAAQVQAVLPPAGVIAVNGFQVDWNNADAATTQRNSSDTGTQDFTAKGMEVEIAYNPIPEWTILFTAGQQETIADNTYPEMQRYVDEFVLANWVNSSFAQNYFIDAGATQTLADRAQTSIVEAVQRAALQDGSPAKEQAEWRFALNTSYNFGRAEDGILKWFGDLTVGGGLRWQDETGIGFEVGVNELGDYALDINKPFYAPSTTHIDVFARMSYKLKNERSFDFQLNVKDLTNHDGLIPFVANPDGSLLYRIQEGRLISASATLNF</sequence>
<dbReference type="KEGG" id="slom:PXH66_08960"/>
<evidence type="ECO:0000259" key="12">
    <source>
        <dbReference type="Pfam" id="PF07715"/>
    </source>
</evidence>
<dbReference type="EMBL" id="CP119075">
    <property type="protein sequence ID" value="WED66978.1"/>
    <property type="molecule type" value="Genomic_DNA"/>
</dbReference>
<keyword evidence="2" id="KW-0813">Transport</keyword>
<protein>
    <submittedName>
        <fullName evidence="13">TonB-dependent receptor plug domain-containing protein</fullName>
    </submittedName>
</protein>
<evidence type="ECO:0000256" key="1">
    <source>
        <dbReference type="ARBA" id="ARBA00004571"/>
    </source>
</evidence>
<keyword evidence="9" id="KW-0472">Membrane</keyword>
<evidence type="ECO:0000256" key="4">
    <source>
        <dbReference type="ARBA" id="ARBA00022496"/>
    </source>
</evidence>
<dbReference type="InterPro" id="IPR036942">
    <property type="entry name" value="Beta-barrel_TonB_sf"/>
</dbReference>
<feature type="domain" description="TonB-dependent receptor plug" evidence="12">
    <location>
        <begin position="44"/>
        <end position="155"/>
    </location>
</feature>
<comment type="subcellular location">
    <subcellularLocation>
        <location evidence="1">Cell outer membrane</location>
        <topology evidence="1">Multi-pass membrane protein</topology>
    </subcellularLocation>
</comment>
<keyword evidence="3" id="KW-1134">Transmembrane beta strand</keyword>
<dbReference type="InterPro" id="IPR037066">
    <property type="entry name" value="Plug_dom_sf"/>
</dbReference>
<evidence type="ECO:0000256" key="3">
    <source>
        <dbReference type="ARBA" id="ARBA00022452"/>
    </source>
</evidence>
<dbReference type="GO" id="GO:0015344">
    <property type="term" value="F:siderophore uptake transmembrane transporter activity"/>
    <property type="evidence" value="ECO:0007669"/>
    <property type="project" value="TreeGrafter"/>
</dbReference>
<dbReference type="InterPro" id="IPR039426">
    <property type="entry name" value="TonB-dep_rcpt-like"/>
</dbReference>
<evidence type="ECO:0000313" key="14">
    <source>
        <dbReference type="Proteomes" id="UP001218638"/>
    </source>
</evidence>
<evidence type="ECO:0000256" key="9">
    <source>
        <dbReference type="ARBA" id="ARBA00023136"/>
    </source>
</evidence>
<evidence type="ECO:0000256" key="11">
    <source>
        <dbReference type="SAM" id="MobiDB-lite"/>
    </source>
</evidence>
<keyword evidence="13" id="KW-0675">Receptor</keyword>
<keyword evidence="4" id="KW-0410">Iron transport</keyword>
<feature type="region of interest" description="Disordered" evidence="11">
    <location>
        <begin position="80"/>
        <end position="108"/>
    </location>
</feature>
<dbReference type="Gene3D" id="2.170.130.10">
    <property type="entry name" value="TonB-dependent receptor, plug domain"/>
    <property type="match status" value="1"/>
</dbReference>
<keyword evidence="10" id="KW-0998">Cell outer membrane</keyword>
<keyword evidence="14" id="KW-1185">Reference proteome</keyword>
<dbReference type="InterPro" id="IPR012910">
    <property type="entry name" value="Plug_dom"/>
</dbReference>